<dbReference type="EMBL" id="OP114730">
    <property type="protein sequence ID" value="UYE94785.1"/>
    <property type="molecule type" value="Genomic_DNA"/>
</dbReference>
<proteinExistence type="predicted"/>
<name>A0A9X9P1X8_9CAUD</name>
<keyword evidence="2" id="KW-1185">Reference proteome</keyword>
<reference evidence="1" key="1">
    <citation type="submission" date="2022-07" db="EMBL/GenBank/DDBJ databases">
        <authorList>
            <person name="Asif M."/>
            <person name="Alvi I.A."/>
            <person name="Rehman S.U."/>
        </authorList>
    </citation>
    <scope>NUCLEOTIDE SEQUENCE</scope>
</reference>
<evidence type="ECO:0000313" key="1">
    <source>
        <dbReference type="EMBL" id="UYE94785.1"/>
    </source>
</evidence>
<sequence length="62" mass="7206">MGTGRIRAALQAIDTELKMCELSVVGWSHFYDTPLKKKKRRLKAHTKGLINHDRIVTWSDRK</sequence>
<organism evidence="1 2">
    <name type="scientific">Klebsiella phage SBP</name>
    <dbReference type="NCBI Taxonomy" id="2973661"/>
    <lineage>
        <taxon>Viruses</taxon>
        <taxon>Duplodnaviria</taxon>
        <taxon>Heunggongvirae</taxon>
        <taxon>Uroviricota</taxon>
        <taxon>Caudoviricetes</taxon>
        <taxon>Jameshumphriesvirinae</taxon>
        <taxon>Zewailvirus</taxon>
        <taxon>Zewailvirus SBP</taxon>
    </lineage>
</organism>
<accession>A0A9X9P1X8</accession>
<evidence type="ECO:0000313" key="2">
    <source>
        <dbReference type="Proteomes" id="UP001163296"/>
    </source>
</evidence>
<dbReference type="Proteomes" id="UP001163296">
    <property type="component" value="Segment"/>
</dbReference>
<gene>
    <name evidence="1" type="ORF">SBP_00033</name>
</gene>
<protein>
    <submittedName>
        <fullName evidence="1">Uncharacterized protein</fullName>
    </submittedName>
</protein>